<protein>
    <recommendedName>
        <fullName evidence="5">Short-chain dehydrogenase</fullName>
    </recommendedName>
</protein>
<dbReference type="Proteomes" id="UP000664132">
    <property type="component" value="Unassembled WGS sequence"/>
</dbReference>
<accession>A0A8H8BS74</accession>
<proteinExistence type="inferred from homology"/>
<dbReference type="PANTHER" id="PTHR24320:SF272">
    <property type="entry name" value="NAD(P)-BINDING ROSSMANN-FOLD SUPERFAMILY PROTEIN"/>
    <property type="match status" value="1"/>
</dbReference>
<reference evidence="3" key="1">
    <citation type="submission" date="2021-02" db="EMBL/GenBank/DDBJ databases">
        <title>Genome sequence Cadophora malorum strain M34.</title>
        <authorList>
            <person name="Stefanovic E."/>
            <person name="Vu D."/>
            <person name="Scully C."/>
            <person name="Dijksterhuis J."/>
            <person name="Roader J."/>
            <person name="Houbraken J."/>
        </authorList>
    </citation>
    <scope>NUCLEOTIDE SEQUENCE</scope>
    <source>
        <strain evidence="3">M34</strain>
    </source>
</reference>
<dbReference type="PANTHER" id="PTHR24320">
    <property type="entry name" value="RETINOL DEHYDROGENASE"/>
    <property type="match status" value="1"/>
</dbReference>
<dbReference type="SUPFAM" id="SSF51735">
    <property type="entry name" value="NAD(P)-binding Rossmann-fold domains"/>
    <property type="match status" value="1"/>
</dbReference>
<comment type="similarity">
    <text evidence="1">Belongs to the short-chain dehydrogenases/reductases (SDR) family.</text>
</comment>
<dbReference type="AlphaFoldDB" id="A0A8H8BS74"/>
<evidence type="ECO:0000313" key="4">
    <source>
        <dbReference type="Proteomes" id="UP000664132"/>
    </source>
</evidence>
<keyword evidence="2" id="KW-0560">Oxidoreductase</keyword>
<dbReference type="OrthoDB" id="191139at2759"/>
<dbReference type="InterPro" id="IPR002347">
    <property type="entry name" value="SDR_fam"/>
</dbReference>
<name>A0A8H8BS74_9HELO</name>
<evidence type="ECO:0000313" key="3">
    <source>
        <dbReference type="EMBL" id="KAG4421928.1"/>
    </source>
</evidence>
<evidence type="ECO:0008006" key="5">
    <source>
        <dbReference type="Google" id="ProtNLM"/>
    </source>
</evidence>
<gene>
    <name evidence="3" type="ORF">IFR04_004907</name>
</gene>
<dbReference type="EMBL" id="JAFJYH010000057">
    <property type="protein sequence ID" value="KAG4421928.1"/>
    <property type="molecule type" value="Genomic_DNA"/>
</dbReference>
<keyword evidence="4" id="KW-1185">Reference proteome</keyword>
<dbReference type="GO" id="GO:0016491">
    <property type="term" value="F:oxidoreductase activity"/>
    <property type="evidence" value="ECO:0007669"/>
    <property type="project" value="UniProtKB-KW"/>
</dbReference>
<dbReference type="InterPro" id="IPR036291">
    <property type="entry name" value="NAD(P)-bd_dom_sf"/>
</dbReference>
<sequence>MISQYAAIHTSPNGPGDARPTALQIVQNENLSGKFHGKTVFITGCSSGLGVETAKALYTTGATLYLTARGLSKARKALGNLVESPRVHLLELDLNSLESVRKCAAEFLAQTQTLNIFIANAGVMATPEGRTKDGFETQLGTNHLAHFLLFDLLRSALLASTSPGFNSRVVILSSVAHRSAEVNWDNINLDGEYDAWGAYGQSKTCNLWTANEIERQYGSQGLHAWSIQPGGVATGLLQHMSEDEKADMGSDPTLVKIFKSPEQGAATTVWAATAKALEGIGGKYLEDCQIIKAWTEADGQWGPGYASWAYDSEKQKKLWAKSLEMVGLKEDAQVR</sequence>
<evidence type="ECO:0000256" key="2">
    <source>
        <dbReference type="ARBA" id="ARBA00023002"/>
    </source>
</evidence>
<dbReference type="Gene3D" id="3.40.50.720">
    <property type="entry name" value="NAD(P)-binding Rossmann-like Domain"/>
    <property type="match status" value="1"/>
</dbReference>
<dbReference type="Pfam" id="PF00106">
    <property type="entry name" value="adh_short"/>
    <property type="match status" value="1"/>
</dbReference>
<evidence type="ECO:0000256" key="1">
    <source>
        <dbReference type="ARBA" id="ARBA00006484"/>
    </source>
</evidence>
<comment type="caution">
    <text evidence="3">The sequence shown here is derived from an EMBL/GenBank/DDBJ whole genome shotgun (WGS) entry which is preliminary data.</text>
</comment>
<dbReference type="PRINTS" id="PR00081">
    <property type="entry name" value="GDHRDH"/>
</dbReference>
<organism evidence="3 4">
    <name type="scientific">Cadophora malorum</name>
    <dbReference type="NCBI Taxonomy" id="108018"/>
    <lineage>
        <taxon>Eukaryota</taxon>
        <taxon>Fungi</taxon>
        <taxon>Dikarya</taxon>
        <taxon>Ascomycota</taxon>
        <taxon>Pezizomycotina</taxon>
        <taxon>Leotiomycetes</taxon>
        <taxon>Helotiales</taxon>
        <taxon>Ploettnerulaceae</taxon>
        <taxon>Cadophora</taxon>
    </lineage>
</organism>